<feature type="compositionally biased region" description="Basic and acidic residues" evidence="1">
    <location>
        <begin position="37"/>
        <end position="51"/>
    </location>
</feature>
<dbReference type="GeneID" id="17273129"/>
<accession>A0A0D3JVQ0</accession>
<name>A0A0D3JVQ0_EMIH1</name>
<dbReference type="KEGG" id="ehx:EMIHUDRAFT_366548"/>
<evidence type="ECO:0000313" key="2">
    <source>
        <dbReference type="EnsemblProtists" id="EOD27585"/>
    </source>
</evidence>
<dbReference type="PaxDb" id="2903-EOD27585"/>
<evidence type="ECO:0000256" key="1">
    <source>
        <dbReference type="SAM" id="MobiDB-lite"/>
    </source>
</evidence>
<dbReference type="HOGENOM" id="CLU_3110408_0_0_1"/>
<proteinExistence type="predicted"/>
<reference evidence="2" key="2">
    <citation type="submission" date="2024-10" db="UniProtKB">
        <authorList>
            <consortium name="EnsemblProtists"/>
        </authorList>
    </citation>
    <scope>IDENTIFICATION</scope>
</reference>
<protein>
    <submittedName>
        <fullName evidence="2">Uncharacterized protein</fullName>
    </submittedName>
</protein>
<evidence type="ECO:0000313" key="3">
    <source>
        <dbReference type="Proteomes" id="UP000013827"/>
    </source>
</evidence>
<sequence>MVVACREQLGADHPVRRFLTPYYFGTIQVRQRRGRRAQTEEGRQSHRADRE</sequence>
<reference evidence="3" key="1">
    <citation type="journal article" date="2013" name="Nature">
        <title>Pan genome of the phytoplankton Emiliania underpins its global distribution.</title>
        <authorList>
            <person name="Read B.A."/>
            <person name="Kegel J."/>
            <person name="Klute M.J."/>
            <person name="Kuo A."/>
            <person name="Lefebvre S.C."/>
            <person name="Maumus F."/>
            <person name="Mayer C."/>
            <person name="Miller J."/>
            <person name="Monier A."/>
            <person name="Salamov A."/>
            <person name="Young J."/>
            <person name="Aguilar M."/>
            <person name="Claverie J.M."/>
            <person name="Frickenhaus S."/>
            <person name="Gonzalez K."/>
            <person name="Herman E.K."/>
            <person name="Lin Y.C."/>
            <person name="Napier J."/>
            <person name="Ogata H."/>
            <person name="Sarno A.F."/>
            <person name="Shmutz J."/>
            <person name="Schroeder D."/>
            <person name="de Vargas C."/>
            <person name="Verret F."/>
            <person name="von Dassow P."/>
            <person name="Valentin K."/>
            <person name="Van de Peer Y."/>
            <person name="Wheeler G."/>
            <person name="Dacks J.B."/>
            <person name="Delwiche C.F."/>
            <person name="Dyhrman S.T."/>
            <person name="Glockner G."/>
            <person name="John U."/>
            <person name="Richards T."/>
            <person name="Worden A.Z."/>
            <person name="Zhang X."/>
            <person name="Grigoriev I.V."/>
            <person name="Allen A.E."/>
            <person name="Bidle K."/>
            <person name="Borodovsky M."/>
            <person name="Bowler C."/>
            <person name="Brownlee C."/>
            <person name="Cock J.M."/>
            <person name="Elias M."/>
            <person name="Gladyshev V.N."/>
            <person name="Groth M."/>
            <person name="Guda C."/>
            <person name="Hadaegh A."/>
            <person name="Iglesias-Rodriguez M.D."/>
            <person name="Jenkins J."/>
            <person name="Jones B.M."/>
            <person name="Lawson T."/>
            <person name="Leese F."/>
            <person name="Lindquist E."/>
            <person name="Lobanov A."/>
            <person name="Lomsadze A."/>
            <person name="Malik S.B."/>
            <person name="Marsh M.E."/>
            <person name="Mackinder L."/>
            <person name="Mock T."/>
            <person name="Mueller-Roeber B."/>
            <person name="Pagarete A."/>
            <person name="Parker M."/>
            <person name="Probert I."/>
            <person name="Quesneville H."/>
            <person name="Raines C."/>
            <person name="Rensing S.A."/>
            <person name="Riano-Pachon D.M."/>
            <person name="Richier S."/>
            <person name="Rokitta S."/>
            <person name="Shiraiwa Y."/>
            <person name="Soanes D.M."/>
            <person name="van der Giezen M."/>
            <person name="Wahlund T.M."/>
            <person name="Williams B."/>
            <person name="Wilson W."/>
            <person name="Wolfe G."/>
            <person name="Wurch L.L."/>
        </authorList>
    </citation>
    <scope>NUCLEOTIDE SEQUENCE</scope>
</reference>
<feature type="region of interest" description="Disordered" evidence="1">
    <location>
        <begin position="30"/>
        <end position="51"/>
    </location>
</feature>
<dbReference type="Proteomes" id="UP000013827">
    <property type="component" value="Unassembled WGS sequence"/>
</dbReference>
<dbReference type="AlphaFoldDB" id="A0A0D3JVQ0"/>
<keyword evidence="3" id="KW-1185">Reference proteome</keyword>
<organism evidence="2 3">
    <name type="scientific">Emiliania huxleyi (strain CCMP1516)</name>
    <dbReference type="NCBI Taxonomy" id="280463"/>
    <lineage>
        <taxon>Eukaryota</taxon>
        <taxon>Haptista</taxon>
        <taxon>Haptophyta</taxon>
        <taxon>Prymnesiophyceae</taxon>
        <taxon>Isochrysidales</taxon>
        <taxon>Noelaerhabdaceae</taxon>
        <taxon>Emiliania</taxon>
    </lineage>
</organism>
<dbReference type="EnsemblProtists" id="EOD27585">
    <property type="protein sequence ID" value="EOD27585"/>
    <property type="gene ID" value="EMIHUDRAFT_366548"/>
</dbReference>
<dbReference type="RefSeq" id="XP_005780014.1">
    <property type="nucleotide sequence ID" value="XM_005779957.1"/>
</dbReference>